<dbReference type="EMBL" id="JAQQWL010000006">
    <property type="protein sequence ID" value="KAK8069152.1"/>
    <property type="molecule type" value="Genomic_DNA"/>
</dbReference>
<gene>
    <name evidence="4" type="ORF">PG994_005768</name>
</gene>
<dbReference type="Proteomes" id="UP001480595">
    <property type="component" value="Unassembled WGS sequence"/>
</dbReference>
<comment type="caution">
    <text evidence="4">The sequence shown here is derived from an EMBL/GenBank/DDBJ whole genome shotgun (WGS) entry which is preliminary data.</text>
</comment>
<sequence length="397" mass="43343">MKNFEQSVEKAMADGVILGAVVCAKGKVNYSKAFGNRILTLKAEPMEQDTVFVLASMTKLMTGIAALQLVERGLVKLDDDVASLLPVLAKQPILTGFEEDGTPITKQRTGPITLRHLLTHSLGGSYDFASGDILRWRKIQNTLGKPGVTIEEAFGHPLLYEPGESWCYGTASDWAGKVVEALSGLSLEDYMKQHIWSPLGVKDITFWPAARPEMANRMCSMSIRDTRSGKAVQSRKPIAMTPGAKEAFGGQGAYASMGDYTEILNSLLVDDERLLKKETTAVMFQPQLSGGSRLALNEAMSNPQWAVGYYPQGAYNWGLGGLLVEGKTESSWRKAGTMLWGGAINSAWFIDRATGVCGVFGCNLLPSADPQIEVLMKGFEEEIYKKSAEEERPNSRL</sequence>
<dbReference type="GeneID" id="92090240"/>
<feature type="domain" description="Beta-lactamase-related" evidence="3">
    <location>
        <begin position="4"/>
        <end position="368"/>
    </location>
</feature>
<reference evidence="4 5" key="1">
    <citation type="submission" date="2023-01" db="EMBL/GenBank/DDBJ databases">
        <title>Analysis of 21 Apiospora genomes using comparative genomics revels a genus with tremendous synthesis potential of carbohydrate active enzymes and secondary metabolites.</title>
        <authorList>
            <person name="Sorensen T."/>
        </authorList>
    </citation>
    <scope>NUCLEOTIDE SEQUENCE [LARGE SCALE GENOMIC DNA]</scope>
    <source>
        <strain evidence="4 5">CBS 135458</strain>
    </source>
</reference>
<dbReference type="SUPFAM" id="SSF56601">
    <property type="entry name" value="beta-lactamase/transpeptidase-like"/>
    <property type="match status" value="1"/>
</dbReference>
<evidence type="ECO:0000259" key="3">
    <source>
        <dbReference type="Pfam" id="PF00144"/>
    </source>
</evidence>
<dbReference type="InterPro" id="IPR050789">
    <property type="entry name" value="Diverse_Enzym_Activities"/>
</dbReference>
<accession>A0ABR1VD58</accession>
<dbReference type="Pfam" id="PF00144">
    <property type="entry name" value="Beta-lactamase"/>
    <property type="match status" value="1"/>
</dbReference>
<evidence type="ECO:0000313" key="4">
    <source>
        <dbReference type="EMBL" id="KAK8069152.1"/>
    </source>
</evidence>
<dbReference type="RefSeq" id="XP_066716446.1">
    <property type="nucleotide sequence ID" value="XM_066857177.1"/>
</dbReference>
<proteinExistence type="inferred from homology"/>
<keyword evidence="5" id="KW-1185">Reference proteome</keyword>
<evidence type="ECO:0000256" key="1">
    <source>
        <dbReference type="ARBA" id="ARBA00009009"/>
    </source>
</evidence>
<protein>
    <submittedName>
        <fullName evidence="4">Beta-lactamase family protein</fullName>
    </submittedName>
</protein>
<name>A0ABR1VD58_9PEZI</name>
<evidence type="ECO:0000256" key="2">
    <source>
        <dbReference type="ARBA" id="ARBA00022801"/>
    </source>
</evidence>
<dbReference type="Gene3D" id="3.40.710.10">
    <property type="entry name" value="DD-peptidase/beta-lactamase superfamily"/>
    <property type="match status" value="1"/>
</dbReference>
<dbReference type="PANTHER" id="PTHR43283:SF17">
    <property type="entry name" value="(LOVD), PUTATIVE (AFU_ORTHOLOGUE AFUA_5G00920)-RELATED"/>
    <property type="match status" value="1"/>
</dbReference>
<comment type="similarity">
    <text evidence="1">Belongs to the class-A beta-lactamase family.</text>
</comment>
<evidence type="ECO:0000313" key="5">
    <source>
        <dbReference type="Proteomes" id="UP001480595"/>
    </source>
</evidence>
<dbReference type="PANTHER" id="PTHR43283">
    <property type="entry name" value="BETA-LACTAMASE-RELATED"/>
    <property type="match status" value="1"/>
</dbReference>
<dbReference type="InterPro" id="IPR012338">
    <property type="entry name" value="Beta-lactam/transpept-like"/>
</dbReference>
<dbReference type="InterPro" id="IPR001466">
    <property type="entry name" value="Beta-lactam-related"/>
</dbReference>
<keyword evidence="2" id="KW-0378">Hydrolase</keyword>
<organism evidence="4 5">
    <name type="scientific">Apiospora phragmitis</name>
    <dbReference type="NCBI Taxonomy" id="2905665"/>
    <lineage>
        <taxon>Eukaryota</taxon>
        <taxon>Fungi</taxon>
        <taxon>Dikarya</taxon>
        <taxon>Ascomycota</taxon>
        <taxon>Pezizomycotina</taxon>
        <taxon>Sordariomycetes</taxon>
        <taxon>Xylariomycetidae</taxon>
        <taxon>Amphisphaeriales</taxon>
        <taxon>Apiosporaceae</taxon>
        <taxon>Apiospora</taxon>
    </lineage>
</organism>